<dbReference type="EMBL" id="MDYL01000003">
    <property type="protein sequence ID" value="OQD76982.1"/>
    <property type="molecule type" value="Genomic_DNA"/>
</dbReference>
<sequence>MPIPISTITTFRTTFNPFTAASRPCRLFLTLLRTPTTVSTSSPTHIDIKVTQLPRNSTQPPVMTVGFKGGKELILEVGKRGMKIGDVVEEVSRVGRALEREASLKA</sequence>
<keyword evidence="8" id="KW-1185">Reference proteome</keyword>
<comment type="subcellular location">
    <subcellularLocation>
        <location evidence="1">Mitochondrion</location>
    </subcellularLocation>
</comment>
<dbReference type="GO" id="GO:0005739">
    <property type="term" value="C:mitochondrion"/>
    <property type="evidence" value="ECO:0007669"/>
    <property type="project" value="UniProtKB-SubCell"/>
</dbReference>
<protein>
    <recommendedName>
        <fullName evidence="6">Large ribosomal subunit protein mL53</fullName>
    </recommendedName>
</protein>
<name>A0A1V6PK01_PENDC</name>
<evidence type="ECO:0000256" key="1">
    <source>
        <dbReference type="ARBA" id="ARBA00004173"/>
    </source>
</evidence>
<dbReference type="GO" id="GO:0005840">
    <property type="term" value="C:ribosome"/>
    <property type="evidence" value="ECO:0007669"/>
    <property type="project" value="UniProtKB-KW"/>
</dbReference>
<gene>
    <name evidence="7" type="ORF">PENDEC_c003G05239</name>
</gene>
<dbReference type="Proteomes" id="UP000191522">
    <property type="component" value="Unassembled WGS sequence"/>
</dbReference>
<evidence type="ECO:0000256" key="5">
    <source>
        <dbReference type="ARBA" id="ARBA00023274"/>
    </source>
</evidence>
<dbReference type="Pfam" id="PF10780">
    <property type="entry name" value="MRP_L53"/>
    <property type="match status" value="1"/>
</dbReference>
<evidence type="ECO:0000313" key="7">
    <source>
        <dbReference type="EMBL" id="OQD76982.1"/>
    </source>
</evidence>
<evidence type="ECO:0000256" key="3">
    <source>
        <dbReference type="ARBA" id="ARBA00022980"/>
    </source>
</evidence>
<dbReference type="GO" id="GO:1990904">
    <property type="term" value="C:ribonucleoprotein complex"/>
    <property type="evidence" value="ECO:0007669"/>
    <property type="project" value="UniProtKB-KW"/>
</dbReference>
<proteinExistence type="inferred from homology"/>
<keyword evidence="5" id="KW-0687">Ribonucleoprotein</keyword>
<dbReference type="OMA" id="MDFNCSK"/>
<comment type="similarity">
    <text evidence="2">Belongs to the mitochondrion-specific ribosomal protein mL53 family.</text>
</comment>
<organism evidence="7 8">
    <name type="scientific">Penicillium decumbens</name>
    <dbReference type="NCBI Taxonomy" id="69771"/>
    <lineage>
        <taxon>Eukaryota</taxon>
        <taxon>Fungi</taxon>
        <taxon>Dikarya</taxon>
        <taxon>Ascomycota</taxon>
        <taxon>Pezizomycotina</taxon>
        <taxon>Eurotiomycetes</taxon>
        <taxon>Eurotiomycetidae</taxon>
        <taxon>Eurotiales</taxon>
        <taxon>Aspergillaceae</taxon>
        <taxon>Penicillium</taxon>
    </lineage>
</organism>
<dbReference type="STRING" id="69771.A0A1V6PK01"/>
<dbReference type="Gene3D" id="3.40.30.10">
    <property type="entry name" value="Glutaredoxin"/>
    <property type="match status" value="1"/>
</dbReference>
<accession>A0A1V6PK01</accession>
<reference evidence="8" key="1">
    <citation type="journal article" date="2017" name="Nat. Microbiol.">
        <title>Global analysis of biosynthetic gene clusters reveals vast potential of secondary metabolite production in Penicillium species.</title>
        <authorList>
            <person name="Nielsen J.C."/>
            <person name="Grijseels S."/>
            <person name="Prigent S."/>
            <person name="Ji B."/>
            <person name="Dainat J."/>
            <person name="Nielsen K.F."/>
            <person name="Frisvad J.C."/>
            <person name="Workman M."/>
            <person name="Nielsen J."/>
        </authorList>
    </citation>
    <scope>NUCLEOTIDE SEQUENCE [LARGE SCALE GENOMIC DNA]</scope>
    <source>
        <strain evidence="8">IBT 11843</strain>
    </source>
</reference>
<keyword evidence="3" id="KW-0689">Ribosomal protein</keyword>
<keyword evidence="4" id="KW-0496">Mitochondrion</keyword>
<dbReference type="OrthoDB" id="4136894at2759"/>
<evidence type="ECO:0000256" key="4">
    <source>
        <dbReference type="ARBA" id="ARBA00023128"/>
    </source>
</evidence>
<dbReference type="AlphaFoldDB" id="A0A1V6PK01"/>
<comment type="caution">
    <text evidence="7">The sequence shown here is derived from an EMBL/GenBank/DDBJ whole genome shotgun (WGS) entry which is preliminary data.</text>
</comment>
<evidence type="ECO:0000256" key="2">
    <source>
        <dbReference type="ARBA" id="ARBA00005557"/>
    </source>
</evidence>
<dbReference type="InterPro" id="IPR019716">
    <property type="entry name" value="Ribosomal_mL53"/>
</dbReference>
<evidence type="ECO:0000256" key="6">
    <source>
        <dbReference type="ARBA" id="ARBA00035180"/>
    </source>
</evidence>
<evidence type="ECO:0000313" key="8">
    <source>
        <dbReference type="Proteomes" id="UP000191522"/>
    </source>
</evidence>